<evidence type="ECO:0000313" key="2">
    <source>
        <dbReference type="EMBL" id="PHT55895.1"/>
    </source>
</evidence>
<reference evidence="3" key="2">
    <citation type="journal article" date="2017" name="J. Anim. Genet.">
        <title>Multiple reference genome sequences of hot pepper reveal the massive evolution of plant disease resistance genes by retroduplication.</title>
        <authorList>
            <person name="Kim S."/>
            <person name="Park J."/>
            <person name="Yeom S.-I."/>
            <person name="Kim Y.-M."/>
            <person name="Seo E."/>
            <person name="Kim K.-T."/>
            <person name="Kim M.-S."/>
            <person name="Lee J.M."/>
            <person name="Cheong K."/>
            <person name="Shin H.-S."/>
            <person name="Kim S.-B."/>
            <person name="Han K."/>
            <person name="Lee J."/>
            <person name="Park M."/>
            <person name="Lee H.-A."/>
            <person name="Lee H.-Y."/>
            <person name="Lee Y."/>
            <person name="Oh S."/>
            <person name="Lee J.H."/>
            <person name="Choi E."/>
            <person name="Choi E."/>
            <person name="Lee S.E."/>
            <person name="Jeon J."/>
            <person name="Kim H."/>
            <person name="Choi G."/>
            <person name="Song H."/>
            <person name="Lee J."/>
            <person name="Lee S.-C."/>
            <person name="Kwon J.-K."/>
            <person name="Lee H.-Y."/>
            <person name="Koo N."/>
            <person name="Hong Y."/>
            <person name="Kim R.W."/>
            <person name="Kang W.-H."/>
            <person name="Huh J.H."/>
            <person name="Kang B.-C."/>
            <person name="Yang T.-J."/>
            <person name="Lee Y.-H."/>
            <person name="Bennetzen J.L."/>
            <person name="Choi D."/>
        </authorList>
    </citation>
    <scope>NUCLEOTIDE SEQUENCE [LARGE SCALE GENOMIC DNA]</scope>
    <source>
        <strain evidence="3">cv. PBC81</strain>
    </source>
</reference>
<gene>
    <name evidence="2" type="ORF">CQW23_04381</name>
</gene>
<dbReference type="EMBL" id="MLFT02000002">
    <property type="protein sequence ID" value="PHT55895.1"/>
    <property type="molecule type" value="Genomic_DNA"/>
</dbReference>
<organism evidence="2 3">
    <name type="scientific">Capsicum baccatum</name>
    <name type="common">Peruvian pepper</name>
    <dbReference type="NCBI Taxonomy" id="33114"/>
    <lineage>
        <taxon>Eukaryota</taxon>
        <taxon>Viridiplantae</taxon>
        <taxon>Streptophyta</taxon>
        <taxon>Embryophyta</taxon>
        <taxon>Tracheophyta</taxon>
        <taxon>Spermatophyta</taxon>
        <taxon>Magnoliopsida</taxon>
        <taxon>eudicotyledons</taxon>
        <taxon>Gunneridae</taxon>
        <taxon>Pentapetalae</taxon>
        <taxon>asterids</taxon>
        <taxon>lamiids</taxon>
        <taxon>Solanales</taxon>
        <taxon>Solanaceae</taxon>
        <taxon>Solanoideae</taxon>
        <taxon>Capsiceae</taxon>
        <taxon>Capsicum</taxon>
    </lineage>
</organism>
<evidence type="ECO:0000256" key="1">
    <source>
        <dbReference type="SAM" id="Phobius"/>
    </source>
</evidence>
<keyword evidence="1" id="KW-0812">Transmembrane</keyword>
<dbReference type="Proteomes" id="UP000224567">
    <property type="component" value="Unassembled WGS sequence"/>
</dbReference>
<sequence>MSALSENAIVIVATLGCINCTVLMRMMQRYDIKNFSDIEPVELPAVYVGGKLVGGFNEVLVSCFKGGFIPMLEEAGAYN</sequence>
<reference evidence="2 3" key="1">
    <citation type="journal article" date="2017" name="Genome Biol.">
        <title>New reference genome sequences of hot pepper reveal the massive evolution of plant disease-resistance genes by retroduplication.</title>
        <authorList>
            <person name="Kim S."/>
            <person name="Park J."/>
            <person name="Yeom S.I."/>
            <person name="Kim Y.M."/>
            <person name="Seo E."/>
            <person name="Kim K.T."/>
            <person name="Kim M.S."/>
            <person name="Lee J.M."/>
            <person name="Cheong K."/>
            <person name="Shin H.S."/>
            <person name="Kim S.B."/>
            <person name="Han K."/>
            <person name="Lee J."/>
            <person name="Park M."/>
            <person name="Lee H.A."/>
            <person name="Lee H.Y."/>
            <person name="Lee Y."/>
            <person name="Oh S."/>
            <person name="Lee J.H."/>
            <person name="Choi E."/>
            <person name="Choi E."/>
            <person name="Lee S.E."/>
            <person name="Jeon J."/>
            <person name="Kim H."/>
            <person name="Choi G."/>
            <person name="Song H."/>
            <person name="Lee J."/>
            <person name="Lee S.C."/>
            <person name="Kwon J.K."/>
            <person name="Lee H.Y."/>
            <person name="Koo N."/>
            <person name="Hong Y."/>
            <person name="Kim R.W."/>
            <person name="Kang W.H."/>
            <person name="Huh J.H."/>
            <person name="Kang B.C."/>
            <person name="Yang T.J."/>
            <person name="Lee Y.H."/>
            <person name="Bennetzen J.L."/>
            <person name="Choi D."/>
        </authorList>
    </citation>
    <scope>NUCLEOTIDE SEQUENCE [LARGE SCALE GENOMIC DNA]</scope>
    <source>
        <strain evidence="3">cv. PBC81</strain>
    </source>
</reference>
<name>A0A2G2XEH1_CAPBA</name>
<evidence type="ECO:0000313" key="3">
    <source>
        <dbReference type="Proteomes" id="UP000224567"/>
    </source>
</evidence>
<dbReference type="InterPro" id="IPR036249">
    <property type="entry name" value="Thioredoxin-like_sf"/>
</dbReference>
<keyword evidence="1" id="KW-0472">Membrane</keyword>
<dbReference type="PROSITE" id="PS51354">
    <property type="entry name" value="GLUTAREDOXIN_2"/>
    <property type="match status" value="1"/>
</dbReference>
<keyword evidence="3" id="KW-1185">Reference proteome</keyword>
<dbReference type="AlphaFoldDB" id="A0A2G2XEH1"/>
<dbReference type="OrthoDB" id="418495at2759"/>
<comment type="caution">
    <text evidence="2">The sequence shown here is derived from an EMBL/GenBank/DDBJ whole genome shotgun (WGS) entry which is preliminary data.</text>
</comment>
<keyword evidence="1" id="KW-1133">Transmembrane helix</keyword>
<accession>A0A2G2XEH1</accession>
<feature type="transmembrane region" description="Helical" evidence="1">
    <location>
        <begin position="6"/>
        <end position="24"/>
    </location>
</feature>
<proteinExistence type="predicted"/>
<dbReference type="STRING" id="33114.A0A2G2XEH1"/>
<dbReference type="SUPFAM" id="SSF52833">
    <property type="entry name" value="Thioredoxin-like"/>
    <property type="match status" value="1"/>
</dbReference>
<protein>
    <submittedName>
        <fullName evidence="2">Uncharacterized protein</fullName>
    </submittedName>
</protein>